<comment type="caution">
    <text evidence="1">The sequence shown here is derived from an EMBL/GenBank/DDBJ whole genome shotgun (WGS) entry which is preliminary data.</text>
</comment>
<gene>
    <name evidence="1" type="ORF">FHS21_005894</name>
</gene>
<organism evidence="1 2">
    <name type="scientific">Phyllobacterium trifolii</name>
    <dbReference type="NCBI Taxonomy" id="300193"/>
    <lineage>
        <taxon>Bacteria</taxon>
        <taxon>Pseudomonadati</taxon>
        <taxon>Pseudomonadota</taxon>
        <taxon>Alphaproteobacteria</taxon>
        <taxon>Hyphomicrobiales</taxon>
        <taxon>Phyllobacteriaceae</taxon>
        <taxon>Phyllobacterium</taxon>
    </lineage>
</organism>
<evidence type="ECO:0000313" key="2">
    <source>
        <dbReference type="Proteomes" id="UP000554520"/>
    </source>
</evidence>
<dbReference type="RefSeq" id="WP_210283658.1">
    <property type="nucleotide sequence ID" value="NZ_JACHXN010000032.1"/>
</dbReference>
<proteinExistence type="predicted"/>
<reference evidence="1 2" key="1">
    <citation type="submission" date="2020-08" db="EMBL/GenBank/DDBJ databases">
        <title>Genomic Encyclopedia of Type Strains, Phase III (KMG-III): the genomes of soil and plant-associated and newly described type strains.</title>
        <authorList>
            <person name="Whitman W."/>
        </authorList>
    </citation>
    <scope>NUCLEOTIDE SEQUENCE [LARGE SCALE GENOMIC DNA]</scope>
    <source>
        <strain evidence="1 2">CECT 7015</strain>
    </source>
</reference>
<evidence type="ECO:0000313" key="1">
    <source>
        <dbReference type="EMBL" id="MBB3149441.1"/>
    </source>
</evidence>
<accession>A0A839ULE9</accession>
<sequence length="114" mass="12401">MMFYAALDVSLRSVAICIINQDGKVRLERSVPSDVRDLVRCLSEFGEPIHQVGLEAGTLTQHLTYGLKEAGFDVVCMEARQVNAALRPCATRPTNMTLAASLKSCDRVGIVGCM</sequence>
<name>A0A839ULE9_9HYPH</name>
<protein>
    <submittedName>
        <fullName evidence="1">Transposase</fullName>
    </submittedName>
</protein>
<dbReference type="EMBL" id="JACHXN010000032">
    <property type="protein sequence ID" value="MBB3149441.1"/>
    <property type="molecule type" value="Genomic_DNA"/>
</dbReference>
<dbReference type="AlphaFoldDB" id="A0A839ULE9"/>
<dbReference type="Proteomes" id="UP000554520">
    <property type="component" value="Unassembled WGS sequence"/>
</dbReference>
<keyword evidence="2" id="KW-1185">Reference proteome</keyword>